<dbReference type="OrthoDB" id="5191711at2"/>
<feature type="compositionally biased region" description="Low complexity" evidence="1">
    <location>
        <begin position="231"/>
        <end position="267"/>
    </location>
</feature>
<keyword evidence="4" id="KW-1185">Reference proteome</keyword>
<dbReference type="RefSeq" id="WP_116711353.1">
    <property type="nucleotide sequence ID" value="NZ_QEKW01000030.1"/>
</dbReference>
<keyword evidence="2" id="KW-1133">Transmembrane helix</keyword>
<dbReference type="AlphaFoldDB" id="A0A2U1E8T3"/>
<feature type="transmembrane region" description="Helical" evidence="2">
    <location>
        <begin position="100"/>
        <end position="121"/>
    </location>
</feature>
<protein>
    <recommendedName>
        <fullName evidence="5">Anti-sigma-D factor RsdA-like protein</fullName>
    </recommendedName>
</protein>
<feature type="region of interest" description="Disordered" evidence="1">
    <location>
        <begin position="204"/>
        <end position="289"/>
    </location>
</feature>
<evidence type="ECO:0000313" key="3">
    <source>
        <dbReference type="EMBL" id="PVY96353.1"/>
    </source>
</evidence>
<evidence type="ECO:0000256" key="1">
    <source>
        <dbReference type="SAM" id="MobiDB-lite"/>
    </source>
</evidence>
<dbReference type="Proteomes" id="UP000245639">
    <property type="component" value="Unassembled WGS sequence"/>
</dbReference>
<name>A0A2U1E8T3_9PSEU</name>
<sequence>MVSHRFGARPPQEDPDHNAVELAAVRADDALINAIGGAERDADLDLDLEPDEVVRLEAVLRTWRQDVDAQPLPELVDLEQAAEVVAASGRDQSPVRRRRGLALVIAAAALVVAVAALGFAVHAATPGDPLWGISEVVFSQHAASVQKAEQAATQLDQANAALAAGQPSQAQTMLSQAGAQLPEIRDQDGAADLQARHAQLAAQLRGGPPHPAPAATPNGLAGHPSNKTAGSSTPSRTTSAPSPQHGHPATRPTPATTSTTTTSTTTAPPTPCRSHGPTATRPATARCTP</sequence>
<evidence type="ECO:0000313" key="4">
    <source>
        <dbReference type="Proteomes" id="UP000245639"/>
    </source>
</evidence>
<proteinExistence type="predicted"/>
<reference evidence="3 4" key="1">
    <citation type="submission" date="2018-04" db="EMBL/GenBank/DDBJ databases">
        <title>Genomic Encyclopedia of Type Strains, Phase IV (KMG-IV): sequencing the most valuable type-strain genomes for metagenomic binning, comparative biology and taxonomic classification.</title>
        <authorList>
            <person name="Goeker M."/>
        </authorList>
    </citation>
    <scope>NUCLEOTIDE SEQUENCE [LARGE SCALE GENOMIC DNA]</scope>
    <source>
        <strain evidence="3 4">DSM 45771</strain>
    </source>
</reference>
<keyword evidence="2" id="KW-0812">Transmembrane</keyword>
<accession>A0A2U1E8T3</accession>
<keyword evidence="2" id="KW-0472">Membrane</keyword>
<comment type="caution">
    <text evidence="3">The sequence shown here is derived from an EMBL/GenBank/DDBJ whole genome shotgun (WGS) entry which is preliminary data.</text>
</comment>
<evidence type="ECO:0008006" key="5">
    <source>
        <dbReference type="Google" id="ProtNLM"/>
    </source>
</evidence>
<evidence type="ECO:0000256" key="2">
    <source>
        <dbReference type="SAM" id="Phobius"/>
    </source>
</evidence>
<feature type="compositionally biased region" description="Low complexity" evidence="1">
    <location>
        <begin position="277"/>
        <end position="289"/>
    </location>
</feature>
<dbReference type="EMBL" id="QEKW01000030">
    <property type="protein sequence ID" value="PVY96353.1"/>
    <property type="molecule type" value="Genomic_DNA"/>
</dbReference>
<organism evidence="3 4">
    <name type="scientific">Actinomycetospora cinnamomea</name>
    <dbReference type="NCBI Taxonomy" id="663609"/>
    <lineage>
        <taxon>Bacteria</taxon>
        <taxon>Bacillati</taxon>
        <taxon>Actinomycetota</taxon>
        <taxon>Actinomycetes</taxon>
        <taxon>Pseudonocardiales</taxon>
        <taxon>Pseudonocardiaceae</taxon>
        <taxon>Actinomycetospora</taxon>
    </lineage>
</organism>
<gene>
    <name evidence="3" type="ORF">C8D89_1303</name>
</gene>